<dbReference type="Proteomes" id="UP000076842">
    <property type="component" value="Unassembled WGS sequence"/>
</dbReference>
<evidence type="ECO:0000313" key="3">
    <source>
        <dbReference type="EMBL" id="KZT56781.1"/>
    </source>
</evidence>
<organism evidence="3 4">
    <name type="scientific">Calocera cornea HHB12733</name>
    <dbReference type="NCBI Taxonomy" id="1353952"/>
    <lineage>
        <taxon>Eukaryota</taxon>
        <taxon>Fungi</taxon>
        <taxon>Dikarya</taxon>
        <taxon>Basidiomycota</taxon>
        <taxon>Agaricomycotina</taxon>
        <taxon>Dacrymycetes</taxon>
        <taxon>Dacrymycetales</taxon>
        <taxon>Dacrymycetaceae</taxon>
        <taxon>Calocera</taxon>
    </lineage>
</organism>
<feature type="region of interest" description="Disordered" evidence="1">
    <location>
        <begin position="230"/>
        <end position="292"/>
    </location>
</feature>
<keyword evidence="4" id="KW-1185">Reference proteome</keyword>
<dbReference type="AlphaFoldDB" id="A0A165FI41"/>
<feature type="compositionally biased region" description="Gly residues" evidence="1">
    <location>
        <begin position="590"/>
        <end position="609"/>
    </location>
</feature>
<sequence length="619" mass="66948">MLARLAAVAAVVAALVGAAQVPLVSPVAHGESEASTPWDAPPDRDETGHLIFDGVASLLKHWSNTYHRNGHNVVPAFVTPGTLLFHGRGDAVSPAIPEWLSLDAEHSLLFANRGNAGHLFTYAATRPLKLLYFDGASAYNLQSGTLDTQDLVIYGNVSTGRWNPFGRIVDLCEWGKEYEIDGFLRMEFDFEIMYCNFTSGFEVVSSVNVAPVTWQIPSDSLQLDHHALPLLTHGEPSDPPPPPGPMPTGWPEPTGAPGEPPRRRPGGGGPGGPGGPGRGPQTPPDPPAGWEGTLRSASQAIFEALQAGNWHNFAPLTGIQLDYSGLITFYDPKYSSLVEARRTVDDPALYRLLNITREDGALFKRELGEVLTRGDGVRGSGVDWGNVMRHIMERYADRLEFLRHSLASVDRPTNATTPPVNLTSVVRETRQQVLTMLSPYLSRESVPASPGGAASENRTWLEPAISLCASSYTRYMDVSTFTPQEHILKSATDATAREICRTLGLVWTTAFGAESVTSPAAQLTLLKDWRAEVERLMRWLDWAVWLKCDPACGPDELCSPPQWPFDGVRTGTEDPTPHCLSRLHWEGRGRGGGGPGPGGPDGPGGPGGGGRREGGWGRQ</sequence>
<dbReference type="STRING" id="1353952.A0A165FI41"/>
<proteinExistence type="predicted"/>
<feature type="region of interest" description="Disordered" evidence="1">
    <location>
        <begin position="568"/>
        <end position="619"/>
    </location>
</feature>
<feature type="compositionally biased region" description="Gly residues" evidence="1">
    <location>
        <begin position="266"/>
        <end position="278"/>
    </location>
</feature>
<dbReference type="OrthoDB" id="10261782at2759"/>
<dbReference type="InParanoid" id="A0A165FI41"/>
<feature type="chain" id="PRO_5007857792" evidence="2">
    <location>
        <begin position="19"/>
        <end position="619"/>
    </location>
</feature>
<accession>A0A165FI41</accession>
<feature type="compositionally biased region" description="Pro residues" evidence="1">
    <location>
        <begin position="237"/>
        <end position="250"/>
    </location>
</feature>
<feature type="compositionally biased region" description="Basic and acidic residues" evidence="1">
    <location>
        <begin position="610"/>
        <end position="619"/>
    </location>
</feature>
<feature type="signal peptide" evidence="2">
    <location>
        <begin position="1"/>
        <end position="18"/>
    </location>
</feature>
<reference evidence="3 4" key="1">
    <citation type="journal article" date="2016" name="Mol. Biol. Evol.">
        <title>Comparative Genomics of Early-Diverging Mushroom-Forming Fungi Provides Insights into the Origins of Lignocellulose Decay Capabilities.</title>
        <authorList>
            <person name="Nagy L.G."/>
            <person name="Riley R."/>
            <person name="Tritt A."/>
            <person name="Adam C."/>
            <person name="Daum C."/>
            <person name="Floudas D."/>
            <person name="Sun H."/>
            <person name="Yadav J.S."/>
            <person name="Pangilinan J."/>
            <person name="Larsson K.H."/>
            <person name="Matsuura K."/>
            <person name="Barry K."/>
            <person name="Labutti K."/>
            <person name="Kuo R."/>
            <person name="Ohm R.A."/>
            <person name="Bhattacharya S.S."/>
            <person name="Shirouzu T."/>
            <person name="Yoshinaga Y."/>
            <person name="Martin F.M."/>
            <person name="Grigoriev I.V."/>
            <person name="Hibbett D.S."/>
        </authorList>
    </citation>
    <scope>NUCLEOTIDE SEQUENCE [LARGE SCALE GENOMIC DNA]</scope>
    <source>
        <strain evidence="3 4">HHB12733</strain>
    </source>
</reference>
<keyword evidence="2" id="KW-0732">Signal</keyword>
<protein>
    <submittedName>
        <fullName evidence="3">Uncharacterized protein</fullName>
    </submittedName>
</protein>
<dbReference type="InterPro" id="IPR038921">
    <property type="entry name" value="YOR389W-like"/>
</dbReference>
<gene>
    <name evidence="3" type="ORF">CALCODRAFT_496931</name>
</gene>
<evidence type="ECO:0000256" key="1">
    <source>
        <dbReference type="SAM" id="MobiDB-lite"/>
    </source>
</evidence>
<dbReference type="PANTHER" id="PTHR35204:SF1">
    <property type="entry name" value="ENTEROTOXIN"/>
    <property type="match status" value="1"/>
</dbReference>
<dbReference type="EMBL" id="KV423972">
    <property type="protein sequence ID" value="KZT56781.1"/>
    <property type="molecule type" value="Genomic_DNA"/>
</dbReference>
<dbReference type="PANTHER" id="PTHR35204">
    <property type="entry name" value="YALI0A21131P"/>
    <property type="match status" value="1"/>
</dbReference>
<evidence type="ECO:0000313" key="4">
    <source>
        <dbReference type="Proteomes" id="UP000076842"/>
    </source>
</evidence>
<name>A0A165FI41_9BASI</name>
<evidence type="ECO:0000256" key="2">
    <source>
        <dbReference type="SAM" id="SignalP"/>
    </source>
</evidence>